<gene>
    <name evidence="1" type="ORF">C725_0570</name>
</gene>
<keyword evidence="2" id="KW-1185">Reference proteome</keyword>
<dbReference type="AlphaFoldDB" id="M2U6H2"/>
<sequence length="41" mass="4497">MAPDLLEPGNAWFDETLDFIMVALRAGTPTGCRTSRSEKQA</sequence>
<reference evidence="1 2" key="1">
    <citation type="journal article" date="2013" name="Genome Announc.">
        <title>Draft Genome Sequence of Strain JLT2015T, Belonging to the Family Sphingomonadaceae of the Alphaproteobacteria.</title>
        <authorList>
            <person name="Tang K."/>
            <person name="Liu K."/>
            <person name="Li S."/>
            <person name="Jiao N."/>
        </authorList>
    </citation>
    <scope>NUCLEOTIDE SEQUENCE [LARGE SCALE GENOMIC DNA]</scope>
    <source>
        <strain evidence="1 2">JLT2015</strain>
    </source>
</reference>
<proteinExistence type="predicted"/>
<evidence type="ECO:0000313" key="1">
    <source>
        <dbReference type="EMBL" id="EMD83598.1"/>
    </source>
</evidence>
<dbReference type="Proteomes" id="UP000011717">
    <property type="component" value="Unassembled WGS sequence"/>
</dbReference>
<organism evidence="1 2">
    <name type="scientific">Pacificimonas flava</name>
    <dbReference type="NCBI Taxonomy" id="1234595"/>
    <lineage>
        <taxon>Bacteria</taxon>
        <taxon>Pseudomonadati</taxon>
        <taxon>Pseudomonadota</taxon>
        <taxon>Alphaproteobacteria</taxon>
        <taxon>Sphingomonadales</taxon>
        <taxon>Sphingosinicellaceae</taxon>
        <taxon>Pacificimonas</taxon>
    </lineage>
</organism>
<name>M2U6H2_9SPHN</name>
<accession>M2U6H2</accession>
<dbReference type="EMBL" id="AMRV01000002">
    <property type="protein sequence ID" value="EMD83598.1"/>
    <property type="molecule type" value="Genomic_DNA"/>
</dbReference>
<protein>
    <submittedName>
        <fullName evidence="1">Uncharacterized protein</fullName>
    </submittedName>
</protein>
<comment type="caution">
    <text evidence="1">The sequence shown here is derived from an EMBL/GenBank/DDBJ whole genome shotgun (WGS) entry which is preliminary data.</text>
</comment>
<evidence type="ECO:0000313" key="2">
    <source>
        <dbReference type="Proteomes" id="UP000011717"/>
    </source>
</evidence>